<feature type="transmembrane region" description="Helical" evidence="1">
    <location>
        <begin position="7"/>
        <end position="25"/>
    </location>
</feature>
<dbReference type="Pfam" id="PF23866">
    <property type="entry name" value="DUF7224"/>
    <property type="match status" value="1"/>
</dbReference>
<gene>
    <name evidence="3" type="ORF">GCM10022244_10820</name>
</gene>
<keyword evidence="1" id="KW-1133">Transmembrane helix</keyword>
<protein>
    <recommendedName>
        <fullName evidence="2">DUF7224 domain-containing protein</fullName>
    </recommendedName>
</protein>
<evidence type="ECO:0000259" key="2">
    <source>
        <dbReference type="Pfam" id="PF23866"/>
    </source>
</evidence>
<feature type="transmembrane region" description="Helical" evidence="1">
    <location>
        <begin position="86"/>
        <end position="108"/>
    </location>
</feature>
<organism evidence="3 4">
    <name type="scientific">Streptomyces gulbargensis</name>
    <dbReference type="NCBI Taxonomy" id="364901"/>
    <lineage>
        <taxon>Bacteria</taxon>
        <taxon>Bacillati</taxon>
        <taxon>Actinomycetota</taxon>
        <taxon>Actinomycetes</taxon>
        <taxon>Kitasatosporales</taxon>
        <taxon>Streptomycetaceae</taxon>
        <taxon>Streptomyces</taxon>
    </lineage>
</organism>
<feature type="transmembrane region" description="Helical" evidence="1">
    <location>
        <begin position="114"/>
        <end position="137"/>
    </location>
</feature>
<reference evidence="4" key="1">
    <citation type="journal article" date="2019" name="Int. J. Syst. Evol. Microbiol.">
        <title>The Global Catalogue of Microorganisms (GCM) 10K type strain sequencing project: providing services to taxonomists for standard genome sequencing and annotation.</title>
        <authorList>
            <consortium name="The Broad Institute Genomics Platform"/>
            <consortium name="The Broad Institute Genome Sequencing Center for Infectious Disease"/>
            <person name="Wu L."/>
            <person name="Ma J."/>
        </authorList>
    </citation>
    <scope>NUCLEOTIDE SEQUENCE [LARGE SCALE GENOMIC DNA]</scope>
    <source>
        <strain evidence="4">JCM 16956</strain>
    </source>
</reference>
<dbReference type="Proteomes" id="UP001501000">
    <property type="component" value="Unassembled WGS sequence"/>
</dbReference>
<feature type="domain" description="DUF7224" evidence="2">
    <location>
        <begin position="265"/>
        <end position="407"/>
    </location>
</feature>
<name>A0ABP7LL01_9ACTN</name>
<keyword evidence="1" id="KW-0472">Membrane</keyword>
<proteinExistence type="predicted"/>
<sequence>MITWANLRSSAALWLALPAMFYAGLYIDDAAYTAPSGYGVESGELAAYGVAIVASAVSGAAAWEAGRHRLLGAARTVGGRSLVQQLFRATTPVLLLHLFLVIGSLVMAHGAVDVWPSGAGLLAVAHLIVLPLGWLTIGWCLGTVLPRSIAAPLAAIGCWAWLSMPHTWSSPWVRHLGGFIDGASTVTDIRKPAVYVVPWLVVAGVALALWLFVHMRRRAWGAAACVLMLAITFVTGRALVADWGYQRPTSPRNVAMTCVGARPSVCVPPEYEQYAEQLRQDALVPLSRLEAVGVTPPRELRISSDAIPLKPGTWPLFWSLPPVQSQPNPAQYAVNLAQSAVVGTAVLAGGPDCRQPSVIASAWAALVIGVDEQSVRQAMLETDWVALQKIRRLPATEQLGWFDEAATSGGHCPRDTA</sequence>
<keyword evidence="4" id="KW-1185">Reference proteome</keyword>
<evidence type="ECO:0000256" key="1">
    <source>
        <dbReference type="SAM" id="Phobius"/>
    </source>
</evidence>
<dbReference type="RefSeq" id="WP_345278935.1">
    <property type="nucleotide sequence ID" value="NZ_BAABAJ010000002.1"/>
</dbReference>
<evidence type="ECO:0000313" key="4">
    <source>
        <dbReference type="Proteomes" id="UP001501000"/>
    </source>
</evidence>
<feature type="transmembrane region" description="Helical" evidence="1">
    <location>
        <begin position="45"/>
        <end position="65"/>
    </location>
</feature>
<comment type="caution">
    <text evidence="3">The sequence shown here is derived from an EMBL/GenBank/DDBJ whole genome shotgun (WGS) entry which is preliminary data.</text>
</comment>
<feature type="transmembrane region" description="Helical" evidence="1">
    <location>
        <begin position="193"/>
        <end position="213"/>
    </location>
</feature>
<feature type="transmembrane region" description="Helical" evidence="1">
    <location>
        <begin position="144"/>
        <end position="162"/>
    </location>
</feature>
<evidence type="ECO:0000313" key="3">
    <source>
        <dbReference type="EMBL" id="GAA3902414.1"/>
    </source>
</evidence>
<keyword evidence="1" id="KW-0812">Transmembrane</keyword>
<accession>A0ABP7LL01</accession>
<feature type="transmembrane region" description="Helical" evidence="1">
    <location>
        <begin position="220"/>
        <end position="240"/>
    </location>
</feature>
<dbReference type="EMBL" id="BAABAJ010000002">
    <property type="protein sequence ID" value="GAA3902414.1"/>
    <property type="molecule type" value="Genomic_DNA"/>
</dbReference>
<dbReference type="InterPro" id="IPR055648">
    <property type="entry name" value="DUF7224"/>
</dbReference>